<feature type="chain" id="PRO_5005583898" description="Apple domain-containing protein" evidence="1">
    <location>
        <begin position="26"/>
        <end position="324"/>
    </location>
</feature>
<proteinExistence type="predicted"/>
<evidence type="ECO:0000256" key="1">
    <source>
        <dbReference type="SAM" id="SignalP"/>
    </source>
</evidence>
<dbReference type="OrthoDB" id="10287376at2759"/>
<feature type="domain" description="Apple" evidence="2">
    <location>
        <begin position="23"/>
        <end position="108"/>
    </location>
</feature>
<sequence>MAYFFNNNLLLILIRIAEILEIAQGYQLGRWFIEVKSAKLSSSKSQTITEINITGTYSSACANWCLSWSTCHSFVFNEVLNQCMIYPTSAATESLVPANGYNYYQLIKYNKEIMISILGASFTEKYSTQRFYSTLQGCKIFCLKQAVCTSFTFRQTDGLCLLSNLTFSQLNLEAKNSRWSSYQFKGKQSSGNSTLPTTQSSLQNIEVMTSWKLQLFRTSDFIMKYGILVQIQSRTIFVFDTRRNSVVSNTGGGQVIVDTFTFQMLTRQGRLKSFLLWCLQQINVNDNCIGLKISLIVLTNLNTGQVYSSVFNKELTPIPSIVYV</sequence>
<accession>A0A0L8HR65</accession>
<dbReference type="EMBL" id="KQ417496">
    <property type="protein sequence ID" value="KOF91682.1"/>
    <property type="molecule type" value="Genomic_DNA"/>
</dbReference>
<dbReference type="KEGG" id="obi:106869122"/>
<dbReference type="PROSITE" id="PS50948">
    <property type="entry name" value="PAN"/>
    <property type="match status" value="1"/>
</dbReference>
<dbReference type="SUPFAM" id="SSF57414">
    <property type="entry name" value="Hairpin loop containing domain-like"/>
    <property type="match status" value="2"/>
</dbReference>
<name>A0A0L8HR65_OCTBM</name>
<dbReference type="Gene3D" id="3.50.4.10">
    <property type="entry name" value="Hepatocyte Growth Factor"/>
    <property type="match status" value="1"/>
</dbReference>
<evidence type="ECO:0000259" key="2">
    <source>
        <dbReference type="PROSITE" id="PS50948"/>
    </source>
</evidence>
<keyword evidence="1" id="KW-0732">Signal</keyword>
<evidence type="ECO:0000313" key="3">
    <source>
        <dbReference type="EMBL" id="KOF91682.1"/>
    </source>
</evidence>
<protein>
    <recommendedName>
        <fullName evidence="2">Apple domain-containing protein</fullName>
    </recommendedName>
</protein>
<gene>
    <name evidence="3" type="ORF">OCBIM_22008299mg</name>
</gene>
<dbReference type="InterPro" id="IPR003609">
    <property type="entry name" value="Pan_app"/>
</dbReference>
<dbReference type="AlphaFoldDB" id="A0A0L8HR65"/>
<feature type="signal peptide" evidence="1">
    <location>
        <begin position="1"/>
        <end position="25"/>
    </location>
</feature>
<organism evidence="3">
    <name type="scientific">Octopus bimaculoides</name>
    <name type="common">California two-spotted octopus</name>
    <dbReference type="NCBI Taxonomy" id="37653"/>
    <lineage>
        <taxon>Eukaryota</taxon>
        <taxon>Metazoa</taxon>
        <taxon>Spiralia</taxon>
        <taxon>Lophotrochozoa</taxon>
        <taxon>Mollusca</taxon>
        <taxon>Cephalopoda</taxon>
        <taxon>Coleoidea</taxon>
        <taxon>Octopodiformes</taxon>
        <taxon>Octopoda</taxon>
        <taxon>Incirrata</taxon>
        <taxon>Octopodidae</taxon>
        <taxon>Octopus</taxon>
    </lineage>
</organism>
<dbReference type="Pfam" id="PF00024">
    <property type="entry name" value="PAN_1"/>
    <property type="match status" value="2"/>
</dbReference>
<reference evidence="3" key="1">
    <citation type="submission" date="2015-07" db="EMBL/GenBank/DDBJ databases">
        <title>MeaNS - Measles Nucleotide Surveillance Program.</title>
        <authorList>
            <person name="Tran T."/>
            <person name="Druce J."/>
        </authorList>
    </citation>
    <scope>NUCLEOTIDE SEQUENCE</scope>
    <source>
        <strain evidence="3">UCB-OBI-ISO-001</strain>
        <tissue evidence="3">Gonad</tissue>
    </source>
</reference>